<evidence type="ECO:0000313" key="1">
    <source>
        <dbReference type="EMBL" id="MFD0918904.1"/>
    </source>
</evidence>
<dbReference type="RefSeq" id="WP_345601428.1">
    <property type="nucleotide sequence ID" value="NZ_BAABLT010000033.1"/>
</dbReference>
<gene>
    <name evidence="1" type="ORF">ACFQ16_04030</name>
</gene>
<accession>A0ABW3FLQ3</accession>
<dbReference type="Proteomes" id="UP001597018">
    <property type="component" value="Unassembled WGS sequence"/>
</dbReference>
<reference evidence="2" key="1">
    <citation type="journal article" date="2019" name="Int. J. Syst. Evol. Microbiol.">
        <title>The Global Catalogue of Microorganisms (GCM) 10K type strain sequencing project: providing services to taxonomists for standard genome sequencing and annotation.</title>
        <authorList>
            <consortium name="The Broad Institute Genomics Platform"/>
            <consortium name="The Broad Institute Genome Sequencing Center for Infectious Disease"/>
            <person name="Wu L."/>
            <person name="Ma J."/>
        </authorList>
    </citation>
    <scope>NUCLEOTIDE SEQUENCE [LARGE SCALE GENOMIC DNA]</scope>
    <source>
        <strain evidence="2">CCUG 56401</strain>
    </source>
</reference>
<keyword evidence="2" id="KW-1185">Reference proteome</keyword>
<evidence type="ECO:0000313" key="2">
    <source>
        <dbReference type="Proteomes" id="UP001597018"/>
    </source>
</evidence>
<organism evidence="1 2">
    <name type="scientific">Saccharopolyspora rosea</name>
    <dbReference type="NCBI Taxonomy" id="524884"/>
    <lineage>
        <taxon>Bacteria</taxon>
        <taxon>Bacillati</taxon>
        <taxon>Actinomycetota</taxon>
        <taxon>Actinomycetes</taxon>
        <taxon>Pseudonocardiales</taxon>
        <taxon>Pseudonocardiaceae</taxon>
        <taxon>Saccharopolyspora</taxon>
    </lineage>
</organism>
<dbReference type="EMBL" id="JBHTIW010000002">
    <property type="protein sequence ID" value="MFD0918904.1"/>
    <property type="molecule type" value="Genomic_DNA"/>
</dbReference>
<name>A0ABW3FLQ3_9PSEU</name>
<protein>
    <submittedName>
        <fullName evidence="1">Uncharacterized protein</fullName>
    </submittedName>
</protein>
<proteinExistence type="predicted"/>
<comment type="caution">
    <text evidence="1">The sequence shown here is derived from an EMBL/GenBank/DDBJ whole genome shotgun (WGS) entry which is preliminary data.</text>
</comment>
<sequence length="386" mass="40994">MPNLGSCAVSDVDPWAVEGQIGLRDARLALSALLTPAAGDRLAVTSGVLLGGDSHSIGGHTHTALRVQPAQQMSVTVQPGQAVIDTAHGPYVCTLDATVTLRVAPASRSMNRVDLVVARVHDDLHPDLCSHHRRFQIEVWTGDPSPTVPLRPEPEGVGWIPLAQVRVNADATEITAEAITDLRGPGLAARGGTTVLYETDAEPGSPAYRAPGAYPGAQRWVNAPGRFPHQVWCGADRGGWQAVHNAACHTAHPAPGDWLWVRGGGALREICSVTVPDPGVPYSIYPTGRAVLRQSPRTAVDVHVKIHDPNTGLAVNWVGTETSDGGDTRQVYSVPPVRYGPLTGDTHVHLTAQVVRSDNPEMGFAFRGSDVGDNLLSVEVWPTPWG</sequence>